<dbReference type="RefSeq" id="WP_129046491.1">
    <property type="nucleotide sequence ID" value="NZ_SDHX01000001.1"/>
</dbReference>
<organism evidence="2 3">
    <name type="scientific">Oleiharenicola lentus</name>
    <dbReference type="NCBI Taxonomy" id="2508720"/>
    <lineage>
        <taxon>Bacteria</taxon>
        <taxon>Pseudomonadati</taxon>
        <taxon>Verrucomicrobiota</taxon>
        <taxon>Opitutia</taxon>
        <taxon>Opitutales</taxon>
        <taxon>Opitutaceae</taxon>
        <taxon>Oleiharenicola</taxon>
    </lineage>
</organism>
<evidence type="ECO:0000313" key="2">
    <source>
        <dbReference type="EMBL" id="RXK55125.1"/>
    </source>
</evidence>
<dbReference type="Pfam" id="PF07866">
    <property type="entry name" value="DUF1653"/>
    <property type="match status" value="1"/>
</dbReference>
<feature type="domain" description="DUF1653" evidence="1">
    <location>
        <begin position="14"/>
        <end position="74"/>
    </location>
</feature>
<proteinExistence type="predicted"/>
<dbReference type="Gene3D" id="2.30.30.320">
    <property type="entry name" value="DUF1653-like domain"/>
    <property type="match status" value="1"/>
</dbReference>
<dbReference type="EMBL" id="SDHX01000001">
    <property type="protein sequence ID" value="RXK55125.1"/>
    <property type="molecule type" value="Genomic_DNA"/>
</dbReference>
<dbReference type="Proteomes" id="UP000290218">
    <property type="component" value="Unassembled WGS sequence"/>
</dbReference>
<reference evidence="2 3" key="1">
    <citation type="submission" date="2019-01" db="EMBL/GenBank/DDBJ databases">
        <title>Lacunisphaera sp. strain TWA-58.</title>
        <authorList>
            <person name="Chen W.-M."/>
        </authorList>
    </citation>
    <scope>NUCLEOTIDE SEQUENCE [LARGE SCALE GENOMIC DNA]</scope>
    <source>
        <strain evidence="2 3">TWA-58</strain>
    </source>
</reference>
<dbReference type="AlphaFoldDB" id="A0A4Q1C865"/>
<dbReference type="OrthoDB" id="371169at2"/>
<gene>
    <name evidence="2" type="ORF">ESB00_04300</name>
</gene>
<dbReference type="InterPro" id="IPR037135">
    <property type="entry name" value="DUF1653-like_dom_sf"/>
</dbReference>
<name>A0A4Q1C865_9BACT</name>
<evidence type="ECO:0000259" key="1">
    <source>
        <dbReference type="Pfam" id="PF07866"/>
    </source>
</evidence>
<comment type="caution">
    <text evidence="2">The sequence shown here is derived from an EMBL/GenBank/DDBJ whole genome shotgun (WGS) entry which is preliminary data.</text>
</comment>
<accession>A0A4Q1C865</accession>
<sequence length="78" mass="8894">MKPSPPKPAEPRPGLYRHYKDNPYRVHHLALHTETNEWMVVYEALYGAGGMFVRPAAMFVETVEVGGKRIPRFARVGD</sequence>
<evidence type="ECO:0000313" key="3">
    <source>
        <dbReference type="Proteomes" id="UP000290218"/>
    </source>
</evidence>
<keyword evidence="3" id="KW-1185">Reference proteome</keyword>
<protein>
    <submittedName>
        <fullName evidence="2">DUF1653 domain-containing protein</fullName>
    </submittedName>
</protein>
<dbReference type="InterPro" id="IPR023387">
    <property type="entry name" value="DUF1653-like_dom"/>
</dbReference>